<protein>
    <recommendedName>
        <fullName evidence="1">F-box domain-containing protein</fullName>
    </recommendedName>
</protein>
<reference evidence="2" key="1">
    <citation type="submission" date="2023-03" db="EMBL/GenBank/DDBJ databases">
        <title>Chromosome-scale reference genome and RAD-based genetic map of yellow starthistle (Centaurea solstitialis) reveal putative structural variation and QTLs associated with invader traits.</title>
        <authorList>
            <person name="Reatini B."/>
            <person name="Cang F.A."/>
            <person name="Jiang Q."/>
            <person name="Mckibben M.T.W."/>
            <person name="Barker M.S."/>
            <person name="Rieseberg L.H."/>
            <person name="Dlugosch K.M."/>
        </authorList>
    </citation>
    <scope>NUCLEOTIDE SEQUENCE</scope>
    <source>
        <strain evidence="2">CAN-66</strain>
        <tissue evidence="2">Leaf</tissue>
    </source>
</reference>
<dbReference type="SUPFAM" id="SSF81383">
    <property type="entry name" value="F-box domain"/>
    <property type="match status" value="1"/>
</dbReference>
<dbReference type="PANTHER" id="PTHR34223:SF51">
    <property type="entry name" value="OS06G0556300 PROTEIN"/>
    <property type="match status" value="1"/>
</dbReference>
<dbReference type="AlphaFoldDB" id="A0AA38TL79"/>
<evidence type="ECO:0000313" key="2">
    <source>
        <dbReference type="EMBL" id="KAJ9557366.1"/>
    </source>
</evidence>
<keyword evidence="3" id="KW-1185">Reference proteome</keyword>
<dbReference type="SMART" id="SM00256">
    <property type="entry name" value="FBOX"/>
    <property type="match status" value="1"/>
</dbReference>
<dbReference type="InterPro" id="IPR053781">
    <property type="entry name" value="F-box_AtFBL13-like"/>
</dbReference>
<sequence>MEDLVHDDRASINEQVKDRISNLPDEIIHRILSFLDMKYAIQTSQLSKKWKYIWTSMPYLNLNGEMFRTIPDFARFVKHALSNRNDQKEVSAVELTFRGFFSQFVVKRIVNYAYSHNVRQLKIVQFMCRSDKRFDSVDHNVFSQYPCSSHTLKHLTLATKEQSYYRGYIPKSAWDFPALETLTLSNMQFDLTLHRFSMSDLDIFNICIPKLSNLTINDPDSFPKVFNVVAPQLENLTATIYHKKYTYDSKSFKFLQLSTEGLDSLEKVNLSLPWSWYHFKEERYAPQLLDLFQKLRSAKFLILNPVIIEVYTSQISWSLNIILIVAI</sequence>
<dbReference type="CDD" id="cd22160">
    <property type="entry name" value="F-box_AtFBL13-like"/>
    <property type="match status" value="1"/>
</dbReference>
<dbReference type="EMBL" id="JARYMX010000003">
    <property type="protein sequence ID" value="KAJ9557366.1"/>
    <property type="molecule type" value="Genomic_DNA"/>
</dbReference>
<dbReference type="Gene3D" id="1.20.1280.50">
    <property type="match status" value="1"/>
</dbReference>
<comment type="caution">
    <text evidence="2">The sequence shown here is derived from an EMBL/GenBank/DDBJ whole genome shotgun (WGS) entry which is preliminary data.</text>
</comment>
<dbReference type="Pfam" id="PF00646">
    <property type="entry name" value="F-box"/>
    <property type="match status" value="1"/>
</dbReference>
<dbReference type="PROSITE" id="PS50181">
    <property type="entry name" value="FBOX"/>
    <property type="match status" value="1"/>
</dbReference>
<dbReference type="PANTHER" id="PTHR34223">
    <property type="entry name" value="OS11G0201299 PROTEIN"/>
    <property type="match status" value="1"/>
</dbReference>
<name>A0AA38TL79_9ASTR</name>
<accession>A0AA38TL79</accession>
<organism evidence="2 3">
    <name type="scientific">Centaurea solstitialis</name>
    <name type="common">yellow star-thistle</name>
    <dbReference type="NCBI Taxonomy" id="347529"/>
    <lineage>
        <taxon>Eukaryota</taxon>
        <taxon>Viridiplantae</taxon>
        <taxon>Streptophyta</taxon>
        <taxon>Embryophyta</taxon>
        <taxon>Tracheophyta</taxon>
        <taxon>Spermatophyta</taxon>
        <taxon>Magnoliopsida</taxon>
        <taxon>eudicotyledons</taxon>
        <taxon>Gunneridae</taxon>
        <taxon>Pentapetalae</taxon>
        <taxon>asterids</taxon>
        <taxon>campanulids</taxon>
        <taxon>Asterales</taxon>
        <taxon>Asteraceae</taxon>
        <taxon>Carduoideae</taxon>
        <taxon>Cardueae</taxon>
        <taxon>Centaureinae</taxon>
        <taxon>Centaurea</taxon>
    </lineage>
</organism>
<evidence type="ECO:0000259" key="1">
    <source>
        <dbReference type="PROSITE" id="PS50181"/>
    </source>
</evidence>
<dbReference type="InterPro" id="IPR001810">
    <property type="entry name" value="F-box_dom"/>
</dbReference>
<gene>
    <name evidence="2" type="ORF">OSB04_011980</name>
</gene>
<dbReference type="InterPro" id="IPR053197">
    <property type="entry name" value="F-box_SCFL_complex_component"/>
</dbReference>
<evidence type="ECO:0000313" key="3">
    <source>
        <dbReference type="Proteomes" id="UP001172457"/>
    </source>
</evidence>
<feature type="domain" description="F-box" evidence="1">
    <location>
        <begin position="17"/>
        <end position="70"/>
    </location>
</feature>
<dbReference type="InterPro" id="IPR036047">
    <property type="entry name" value="F-box-like_dom_sf"/>
</dbReference>
<proteinExistence type="predicted"/>
<dbReference type="Proteomes" id="UP001172457">
    <property type="component" value="Chromosome 3"/>
</dbReference>